<organism evidence="1 2">
    <name type="scientific">Agrobacterium salinitolerans</name>
    <dbReference type="NCBI Taxonomy" id="1183413"/>
    <lineage>
        <taxon>Bacteria</taxon>
        <taxon>Pseudomonadati</taxon>
        <taxon>Pseudomonadota</taxon>
        <taxon>Alphaproteobacteria</taxon>
        <taxon>Hyphomicrobiales</taxon>
        <taxon>Rhizobiaceae</taxon>
        <taxon>Rhizobium/Agrobacterium group</taxon>
        <taxon>Agrobacterium</taxon>
    </lineage>
</organism>
<reference evidence="1" key="1">
    <citation type="submission" date="2022-12" db="EMBL/GenBank/DDBJ databases">
        <title>Draft genome sequences of 22 rhizogenic Agrobacterium biovar 1 strains, the causative agent of hairy root disease.</title>
        <authorList>
            <person name="Kim N."/>
            <person name="Vargas P."/>
            <person name="Rediers H."/>
        </authorList>
    </citation>
    <scope>NUCLEOTIDE SEQUENCE</scope>
    <source>
        <strain evidence="1">ST15.13.006</strain>
    </source>
</reference>
<dbReference type="AlphaFoldDB" id="A0A9X3KTV6"/>
<feature type="non-terminal residue" evidence="1">
    <location>
        <position position="1"/>
    </location>
</feature>
<dbReference type="EMBL" id="JAPZLR010000045">
    <property type="protein sequence ID" value="MCZ7940767.1"/>
    <property type="molecule type" value="Genomic_DNA"/>
</dbReference>
<protein>
    <submittedName>
        <fullName evidence="1">DUF2254 domain-containing protein</fullName>
    </submittedName>
</protein>
<dbReference type="InterPro" id="IPR018723">
    <property type="entry name" value="DUF2254_membrane"/>
</dbReference>
<gene>
    <name evidence="1" type="ORF">O9X88_24920</name>
</gene>
<sequence>AAVLSEIASRALSPAINDPGTAIDVISRAIRVLSVWDLQDSKTKVVHPRLFVTPIRLEDLFDDLFLPIARDGASIIEVGLRLQKAFLTLSKFGDAEFKKIAMLHAASALKRSEATAMIDEDLARLRHTAALLNKNQS</sequence>
<dbReference type="Pfam" id="PF10011">
    <property type="entry name" value="DUF2254"/>
    <property type="match status" value="1"/>
</dbReference>
<evidence type="ECO:0000313" key="1">
    <source>
        <dbReference type="EMBL" id="MCZ7940767.1"/>
    </source>
</evidence>
<dbReference type="RefSeq" id="WP_269835436.1">
    <property type="nucleotide sequence ID" value="NZ_JAPZLR010000045.1"/>
</dbReference>
<comment type="caution">
    <text evidence="1">The sequence shown here is derived from an EMBL/GenBank/DDBJ whole genome shotgun (WGS) entry which is preliminary data.</text>
</comment>
<proteinExistence type="predicted"/>
<evidence type="ECO:0000313" key="2">
    <source>
        <dbReference type="Proteomes" id="UP001151018"/>
    </source>
</evidence>
<accession>A0A9X3KTV6</accession>
<name>A0A9X3KTV6_9HYPH</name>
<dbReference type="Proteomes" id="UP001151018">
    <property type="component" value="Unassembled WGS sequence"/>
</dbReference>